<dbReference type="InterPro" id="IPR023408">
    <property type="entry name" value="MscS_beta-dom_sf"/>
</dbReference>
<dbReference type="InterPro" id="IPR006685">
    <property type="entry name" value="MscS_channel_2nd"/>
</dbReference>
<evidence type="ECO:0000256" key="4">
    <source>
        <dbReference type="ARBA" id="ARBA00022989"/>
    </source>
</evidence>
<keyword evidence="4 6" id="KW-1133">Transmembrane helix</keyword>
<feature type="transmembrane region" description="Helical" evidence="6">
    <location>
        <begin position="167"/>
        <end position="197"/>
    </location>
</feature>
<evidence type="ECO:0000259" key="7">
    <source>
        <dbReference type="Pfam" id="PF00924"/>
    </source>
</evidence>
<protein>
    <submittedName>
        <fullName evidence="8">Mechanosensitive ion channel family protein</fullName>
    </submittedName>
</protein>
<dbReference type="PANTHER" id="PTHR30221">
    <property type="entry name" value="SMALL-CONDUCTANCE MECHANOSENSITIVE CHANNEL"/>
    <property type="match status" value="1"/>
</dbReference>
<keyword evidence="3 6" id="KW-0812">Transmembrane</keyword>
<dbReference type="SUPFAM" id="SSF50182">
    <property type="entry name" value="Sm-like ribonucleoproteins"/>
    <property type="match status" value="1"/>
</dbReference>
<proteinExistence type="inferred from homology"/>
<feature type="domain" description="Mechanosensitive ion channel MscS" evidence="7">
    <location>
        <begin position="184"/>
        <end position="253"/>
    </location>
</feature>
<dbReference type="PANTHER" id="PTHR30221:SF1">
    <property type="entry name" value="SMALL-CONDUCTANCE MECHANOSENSITIVE CHANNEL"/>
    <property type="match status" value="1"/>
</dbReference>
<dbReference type="EMBL" id="JBBLXS010000050">
    <property type="protein sequence ID" value="MEK0184418.1"/>
    <property type="molecule type" value="Genomic_DNA"/>
</dbReference>
<keyword evidence="9" id="KW-1185">Reference proteome</keyword>
<dbReference type="Gene3D" id="2.30.30.60">
    <property type="match status" value="1"/>
</dbReference>
<dbReference type="InterPro" id="IPR010920">
    <property type="entry name" value="LSM_dom_sf"/>
</dbReference>
<evidence type="ECO:0000256" key="2">
    <source>
        <dbReference type="ARBA" id="ARBA00008017"/>
    </source>
</evidence>
<name>A0ABU8YJ76_9CYAN</name>
<organism evidence="8 9">
    <name type="scientific">Microcoleus anatoxicus PTRS2</name>
    <dbReference type="NCBI Taxonomy" id="2705321"/>
    <lineage>
        <taxon>Bacteria</taxon>
        <taxon>Bacillati</taxon>
        <taxon>Cyanobacteriota</taxon>
        <taxon>Cyanophyceae</taxon>
        <taxon>Oscillatoriophycideae</taxon>
        <taxon>Oscillatoriales</taxon>
        <taxon>Microcoleaceae</taxon>
        <taxon>Microcoleus</taxon>
        <taxon>Microcoleus anatoxicus</taxon>
    </lineage>
</organism>
<gene>
    <name evidence="8" type="ORF">WMG39_06070</name>
</gene>
<keyword evidence="5 6" id="KW-0472">Membrane</keyword>
<dbReference type="RefSeq" id="WP_340522740.1">
    <property type="nucleotide sequence ID" value="NZ_JBBLXS010000050.1"/>
</dbReference>
<comment type="similarity">
    <text evidence="2">Belongs to the MscS (TC 1.A.23) family.</text>
</comment>
<comment type="subcellular location">
    <subcellularLocation>
        <location evidence="1">Membrane</location>
        <topology evidence="1">Multi-pass membrane protein</topology>
    </subcellularLocation>
</comment>
<sequence>MTTIGSSTFLLAIFLAPGWGAFLLNFGILGVVVIVLYLLFGILRRVFRQLTSDLPLVALNVSETPLILIAVASGLRLALLKLSVTPTSYITWFERGLTAFLILVVAFWVVQLIAEVVTYAFRQYSEGSEAMWDDVLAPILQNVLPLIVYLVGGLLFLQALGVDIQGLLVAIGGMSFILGFALKDILANFFSGLVLLIDTPFRFGDVIELANGKRGVIKHIGLRLTELYLIDTHSQIYIPNAAFEGQNIINLSRPTNHYYYTISIPIKADVAPALAISMIEKVVLAHPDTMGEIHKKLELIDQFYGYSIPGVKAQQKREAGRQRLLAESKVNTVLAEIEMGLAHLADLISQLERGGLDIEERRTVQAYYLELCQKIGMESKKSDRHDRRRRSIGEATGTVSDSTLIGLIRRWYQYWLKDPDLFQEDQQMLKQEWEQKIDLLKIKVNKLFWAISNPKGLETRLDDLVEGFREWLRENFKSSRNEWQDPKIWINDLNGDYTRETLVRFYVDDIKLEHCERGQRILSEMRREIVWHLRQSYLSH</sequence>
<evidence type="ECO:0000256" key="3">
    <source>
        <dbReference type="ARBA" id="ARBA00022692"/>
    </source>
</evidence>
<evidence type="ECO:0000256" key="5">
    <source>
        <dbReference type="ARBA" id="ARBA00023136"/>
    </source>
</evidence>
<reference evidence="8 9" key="1">
    <citation type="journal article" date="2020" name="Harmful Algae">
        <title>Molecular and morphological characterization of a novel dihydroanatoxin-a producing Microcoleus species (cyanobacteria) from the Russian River, California, USA.</title>
        <authorList>
            <person name="Conklin K.Y."/>
            <person name="Stancheva R."/>
            <person name="Otten T.G."/>
            <person name="Fadness R."/>
            <person name="Boyer G.L."/>
            <person name="Read B."/>
            <person name="Zhang X."/>
            <person name="Sheath R.G."/>
        </authorList>
    </citation>
    <scope>NUCLEOTIDE SEQUENCE [LARGE SCALE GENOMIC DNA]</scope>
    <source>
        <strain evidence="8 9">PTRS2</strain>
    </source>
</reference>
<dbReference type="Proteomes" id="UP001384579">
    <property type="component" value="Unassembled WGS sequence"/>
</dbReference>
<accession>A0ABU8YJ76</accession>
<feature type="transmembrane region" description="Helical" evidence="6">
    <location>
        <begin position="99"/>
        <end position="121"/>
    </location>
</feature>
<evidence type="ECO:0000313" key="8">
    <source>
        <dbReference type="EMBL" id="MEK0184418.1"/>
    </source>
</evidence>
<dbReference type="SUPFAM" id="SSF82861">
    <property type="entry name" value="Mechanosensitive channel protein MscS (YggB), transmembrane region"/>
    <property type="match status" value="1"/>
</dbReference>
<feature type="transmembrane region" description="Helical" evidence="6">
    <location>
        <begin position="142"/>
        <end position="161"/>
    </location>
</feature>
<dbReference type="Gene3D" id="1.10.287.1260">
    <property type="match status" value="1"/>
</dbReference>
<evidence type="ECO:0000256" key="1">
    <source>
        <dbReference type="ARBA" id="ARBA00004141"/>
    </source>
</evidence>
<dbReference type="InterPro" id="IPR011014">
    <property type="entry name" value="MscS_channel_TM-2"/>
</dbReference>
<feature type="transmembrane region" description="Helical" evidence="6">
    <location>
        <begin position="20"/>
        <end position="42"/>
    </location>
</feature>
<comment type="caution">
    <text evidence="8">The sequence shown here is derived from an EMBL/GenBank/DDBJ whole genome shotgun (WGS) entry which is preliminary data.</text>
</comment>
<dbReference type="Pfam" id="PF00924">
    <property type="entry name" value="MS_channel_2nd"/>
    <property type="match status" value="1"/>
</dbReference>
<dbReference type="InterPro" id="IPR045275">
    <property type="entry name" value="MscS_archaea/bacteria_type"/>
</dbReference>
<evidence type="ECO:0000256" key="6">
    <source>
        <dbReference type="SAM" id="Phobius"/>
    </source>
</evidence>
<evidence type="ECO:0000313" key="9">
    <source>
        <dbReference type="Proteomes" id="UP001384579"/>
    </source>
</evidence>